<dbReference type="OrthoDB" id="6499973at2759"/>
<evidence type="ECO:0000313" key="1">
    <source>
        <dbReference type="EMBL" id="KAF0767444.1"/>
    </source>
</evidence>
<dbReference type="AlphaFoldDB" id="A0A6G0Z9K6"/>
<accession>A0A6G0Z9K6</accession>
<comment type="caution">
    <text evidence="1">The sequence shown here is derived from an EMBL/GenBank/DDBJ whole genome shotgun (WGS) entry which is preliminary data.</text>
</comment>
<evidence type="ECO:0000313" key="2">
    <source>
        <dbReference type="Proteomes" id="UP000478052"/>
    </source>
</evidence>
<organism evidence="1 2">
    <name type="scientific">Aphis craccivora</name>
    <name type="common">Cowpea aphid</name>
    <dbReference type="NCBI Taxonomy" id="307492"/>
    <lineage>
        <taxon>Eukaryota</taxon>
        <taxon>Metazoa</taxon>
        <taxon>Ecdysozoa</taxon>
        <taxon>Arthropoda</taxon>
        <taxon>Hexapoda</taxon>
        <taxon>Insecta</taxon>
        <taxon>Pterygota</taxon>
        <taxon>Neoptera</taxon>
        <taxon>Paraneoptera</taxon>
        <taxon>Hemiptera</taxon>
        <taxon>Sternorrhyncha</taxon>
        <taxon>Aphidomorpha</taxon>
        <taxon>Aphidoidea</taxon>
        <taxon>Aphididae</taxon>
        <taxon>Aphidini</taxon>
        <taxon>Aphis</taxon>
        <taxon>Aphis</taxon>
    </lineage>
</organism>
<protein>
    <submittedName>
        <fullName evidence="1">Monocarboxylate transporter 10 isoform X1</fullName>
    </submittedName>
</protein>
<name>A0A6G0Z9K6_APHCR</name>
<gene>
    <name evidence="1" type="ORF">FWK35_00030133</name>
</gene>
<keyword evidence="2" id="KW-1185">Reference proteome</keyword>
<dbReference type="Proteomes" id="UP000478052">
    <property type="component" value="Unassembled WGS sequence"/>
</dbReference>
<sequence length="153" mass="17107">MEKKPIEMTTSCPCERNSRAMSKSRSWPMLYTVMEEETVGGAALASTVTAAVDGQQQQLLPDKSRAVHQLQVTAPAANVGRLLRRHYYPEAGWGWVVVACACMVHLLNHGLQLSFGALEKDVVLRFRDATYTRTGKRRCRILQCHVHVSHGNM</sequence>
<proteinExistence type="predicted"/>
<dbReference type="EMBL" id="VUJU01000967">
    <property type="protein sequence ID" value="KAF0767444.1"/>
    <property type="molecule type" value="Genomic_DNA"/>
</dbReference>
<reference evidence="1 2" key="1">
    <citation type="submission" date="2019-08" db="EMBL/GenBank/DDBJ databases">
        <title>Whole genome of Aphis craccivora.</title>
        <authorList>
            <person name="Voronova N.V."/>
            <person name="Shulinski R.S."/>
            <person name="Bandarenka Y.V."/>
            <person name="Zhorov D.G."/>
            <person name="Warner D."/>
        </authorList>
    </citation>
    <scope>NUCLEOTIDE SEQUENCE [LARGE SCALE GENOMIC DNA]</scope>
    <source>
        <strain evidence="1">180601</strain>
        <tissue evidence="1">Whole Body</tissue>
    </source>
</reference>